<gene>
    <name evidence="2" type="ORF">DFQ27_000038</name>
</gene>
<organism evidence="2 3">
    <name type="scientific">Actinomortierella ambigua</name>
    <dbReference type="NCBI Taxonomy" id="1343610"/>
    <lineage>
        <taxon>Eukaryota</taxon>
        <taxon>Fungi</taxon>
        <taxon>Fungi incertae sedis</taxon>
        <taxon>Mucoromycota</taxon>
        <taxon>Mortierellomycotina</taxon>
        <taxon>Mortierellomycetes</taxon>
        <taxon>Mortierellales</taxon>
        <taxon>Mortierellaceae</taxon>
        <taxon>Actinomortierella</taxon>
    </lineage>
</organism>
<evidence type="ECO:0000313" key="3">
    <source>
        <dbReference type="Proteomes" id="UP000807716"/>
    </source>
</evidence>
<dbReference type="AlphaFoldDB" id="A0A9P6QJL9"/>
<dbReference type="OrthoDB" id="10498479at2759"/>
<dbReference type="InterPro" id="IPR032675">
    <property type="entry name" value="LRR_dom_sf"/>
</dbReference>
<proteinExistence type="predicted"/>
<evidence type="ECO:0008006" key="4">
    <source>
        <dbReference type="Google" id="ProtNLM"/>
    </source>
</evidence>
<feature type="region of interest" description="Disordered" evidence="1">
    <location>
        <begin position="608"/>
        <end position="634"/>
    </location>
</feature>
<comment type="caution">
    <text evidence="2">The sequence shown here is derived from an EMBL/GenBank/DDBJ whole genome shotgun (WGS) entry which is preliminary data.</text>
</comment>
<dbReference type="Gene3D" id="3.80.10.10">
    <property type="entry name" value="Ribonuclease Inhibitor"/>
    <property type="match status" value="1"/>
</dbReference>
<dbReference type="EMBL" id="JAAAJB010000001">
    <property type="protein sequence ID" value="KAG0270688.1"/>
    <property type="molecule type" value="Genomic_DNA"/>
</dbReference>
<protein>
    <recommendedName>
        <fullName evidence="4">F-box domain-containing protein</fullName>
    </recommendedName>
</protein>
<name>A0A9P6QJL9_9FUNG</name>
<feature type="compositionally biased region" description="Pro residues" evidence="1">
    <location>
        <begin position="614"/>
        <end position="632"/>
    </location>
</feature>
<dbReference type="Proteomes" id="UP000807716">
    <property type="component" value="Unassembled WGS sequence"/>
</dbReference>
<keyword evidence="3" id="KW-1185">Reference proteome</keyword>
<evidence type="ECO:0000256" key="1">
    <source>
        <dbReference type="SAM" id="MobiDB-lite"/>
    </source>
</evidence>
<accession>A0A9P6QJL9</accession>
<reference evidence="2" key="1">
    <citation type="journal article" date="2020" name="Fungal Divers.">
        <title>Resolving the Mortierellaceae phylogeny through synthesis of multi-gene phylogenetics and phylogenomics.</title>
        <authorList>
            <person name="Vandepol N."/>
            <person name="Liber J."/>
            <person name="Desiro A."/>
            <person name="Na H."/>
            <person name="Kennedy M."/>
            <person name="Barry K."/>
            <person name="Grigoriev I.V."/>
            <person name="Miller A.N."/>
            <person name="O'Donnell K."/>
            <person name="Stajich J.E."/>
            <person name="Bonito G."/>
        </authorList>
    </citation>
    <scope>NUCLEOTIDE SEQUENCE</scope>
    <source>
        <strain evidence="2">BC1065</strain>
    </source>
</reference>
<dbReference type="SUPFAM" id="SSF52047">
    <property type="entry name" value="RNI-like"/>
    <property type="match status" value="1"/>
</dbReference>
<evidence type="ECO:0000313" key="2">
    <source>
        <dbReference type="EMBL" id="KAG0270688.1"/>
    </source>
</evidence>
<sequence>MKPYTSTYCPLLPELFDIVLDYLNPSDLCSLLTVNKYLLRVCAKRLYSNPVETLLTIQEEQEQRQGSAQGAQVAMAAEKLVALILRWSPVQDRSVQGILASFQDQLLALPEVPTIDYLGLIQSMPFHAALFGAGSALSLKGLLALPLNEPSHSMCLYGRIAWAACSYQLTTIRDLTIPCRDIHRYLPHVDEMVNMRSIVLYLHDVPQHEPSQWALSEMALVEQDLEWALAFMTQWHDAYYTSAQRPCAGRLDQGPADIRLIGGASLWPWWAWEPLVNILEAIFELMPVSIAPFLGYHGRLEWARFVLAPETVDLSRVQEIESYELSQEYGAVLWPQQQQHSMSGMLQQCPSLRRLGLALGEDDEDAFAWAVQERQRVLHAPHRFRLPRLESLVLSLRGQWRYVQPWADGLFAFGASLQQLTVDDPYACHTIDLGLIRNLPELRHVKLRVRAFDCIGPAQPFFGCPQLETVTLANLEWSSHRIRPWHLPSVVILDISGPLCYQFDQATLATMPKLDQFRLLNKVTNHAGGGEGAGLGLGGGGGGGGSSLPQPFIWKLEHWSPKHLRVLQLSGAMALAFRWSMLDQCPSLRMLSLTGTMDESATTAVGLGAGAEQQPPPPPPQPLQPSRRPLPLPLDETNPVDGIVAKPVRGLALHGWTVPREALIRLLPRLFPRLETLSLRSCGSFALVDQEALRAAFRRLKSLEVLESPLLQHQ</sequence>